<feature type="region of interest" description="Disordered" evidence="2">
    <location>
        <begin position="1"/>
        <end position="56"/>
    </location>
</feature>
<evidence type="ECO:0000313" key="4">
    <source>
        <dbReference type="Proteomes" id="UP001232992"/>
    </source>
</evidence>
<dbReference type="InterPro" id="IPR022313">
    <property type="entry name" value="Phe/His_NH3-lyase_AS"/>
</dbReference>
<dbReference type="EMBL" id="JAQOSQ010000002">
    <property type="protein sequence ID" value="MDJ1182302.1"/>
    <property type="molecule type" value="Genomic_DNA"/>
</dbReference>
<gene>
    <name evidence="3" type="ORF">PMH09_03765</name>
</gene>
<keyword evidence="4" id="KW-1185">Reference proteome</keyword>
<evidence type="ECO:0000256" key="2">
    <source>
        <dbReference type="SAM" id="MobiDB-lite"/>
    </source>
</evidence>
<organism evidence="3 4">
    <name type="scientific">Roseofilum casamattae BLCC-M143</name>
    <dbReference type="NCBI Taxonomy" id="3022442"/>
    <lineage>
        <taxon>Bacteria</taxon>
        <taxon>Bacillati</taxon>
        <taxon>Cyanobacteriota</taxon>
        <taxon>Cyanophyceae</taxon>
        <taxon>Desertifilales</taxon>
        <taxon>Desertifilaceae</taxon>
        <taxon>Roseofilum</taxon>
        <taxon>Roseofilum casamattae</taxon>
    </lineage>
</organism>
<sequence>MRQDFPALISGNSKSWREKGDLPSIGKQQKKEGKGVVRETSQLSRERSQSKPSYRDGTVIVGDENLTIDRLAQAARQKTLVALTNTPEVLENVKASCSYIEDAVAQNKAIYGVTTGFGGMGDVTISAKEAAELQNNLIWFLKSGAGKQLPFPDVRAAMLLRMNSHLKGASGIRLKLIERMQTFLNQGVTPHVYEYGSIGASGDLVPLARITGALIGADDSFTVDFQGQSMPAPEALNKLGLEPLTLHPKEGLAMTNGTSVMTAIAALCVYDAQQMLKLAMGTHALFVQGLAGTNQSFHPFIHNLKPHSGQKWAATTMIDLLKDSVLSRDELQERQHLEGQHLIQDRYSLRCLPQYLGPIVDGLREIGEQIEVEMNSVTDNPLIDVENQANYHGGNFLGQYVGVGMDRLRYYLGLLAKHLDTQIALLVAPEFNNGLPPSLVGNTKQKVNMGLKGLQITGNSLMPLLTFFGNSIADRYPTHAEQFNQNINSQGFASANLARQSIAISHQYMAVTLMFAVQGVDLRTYQIVGHYDARQCLSPATEKLYSAVRAVVGKPPSTRRPYIWNDGEQSLDQHIACIAADLAEGGLIMQAIEEMDIALV</sequence>
<dbReference type="PANTHER" id="PTHR10362">
    <property type="entry name" value="HISTIDINE AMMONIA-LYASE"/>
    <property type="match status" value="1"/>
</dbReference>
<comment type="caution">
    <text evidence="3">The sequence shown here is derived from an EMBL/GenBank/DDBJ whole genome shotgun (WGS) entry which is preliminary data.</text>
</comment>
<keyword evidence="1" id="KW-0456">Lyase</keyword>
<name>A0ABT7BU53_9CYAN</name>
<dbReference type="CDD" id="cd00332">
    <property type="entry name" value="PAL-HAL"/>
    <property type="match status" value="1"/>
</dbReference>
<dbReference type="InterPro" id="IPR008948">
    <property type="entry name" value="L-Aspartase-like"/>
</dbReference>
<dbReference type="SUPFAM" id="SSF48557">
    <property type="entry name" value="L-aspartase-like"/>
    <property type="match status" value="1"/>
</dbReference>
<evidence type="ECO:0000256" key="1">
    <source>
        <dbReference type="ARBA" id="ARBA00023239"/>
    </source>
</evidence>
<dbReference type="RefSeq" id="WP_283756954.1">
    <property type="nucleotide sequence ID" value="NZ_JAQOSQ010000002.1"/>
</dbReference>
<reference evidence="3 4" key="1">
    <citation type="submission" date="2023-01" db="EMBL/GenBank/DDBJ databases">
        <title>Novel diversity within Roseofilum (Cyanobacteria; Desertifilaceae) from marine benthic mats with descriptions of four novel species.</title>
        <authorList>
            <person name="Wang Y."/>
            <person name="Berthold D.E."/>
            <person name="Hu J."/>
            <person name="Lefler F.W."/>
            <person name="Laughinghouse H.D. IV."/>
        </authorList>
    </citation>
    <scope>NUCLEOTIDE SEQUENCE [LARGE SCALE GENOMIC DNA]</scope>
    <source>
        <strain evidence="3 4">BLCC-M143</strain>
    </source>
</reference>
<dbReference type="InterPro" id="IPR001106">
    <property type="entry name" value="Aromatic_Lyase"/>
</dbReference>
<protein>
    <submittedName>
        <fullName evidence="3">Aromatic amino acid ammonia-lyase</fullName>
    </submittedName>
</protein>
<dbReference type="PROSITE" id="PS00488">
    <property type="entry name" value="PAL_HISTIDASE"/>
    <property type="match status" value="1"/>
</dbReference>
<proteinExistence type="predicted"/>
<evidence type="ECO:0000313" key="3">
    <source>
        <dbReference type="EMBL" id="MDJ1182302.1"/>
    </source>
</evidence>
<dbReference type="InterPro" id="IPR024083">
    <property type="entry name" value="Fumarase/histidase_N"/>
</dbReference>
<accession>A0ABT7BU53</accession>
<dbReference type="Gene3D" id="1.20.200.10">
    <property type="entry name" value="Fumarase/aspartase (Central domain)"/>
    <property type="match status" value="1"/>
</dbReference>
<dbReference type="Gene3D" id="1.10.275.10">
    <property type="entry name" value="Fumarase/aspartase (N-terminal domain)"/>
    <property type="match status" value="1"/>
</dbReference>
<dbReference type="Proteomes" id="UP001232992">
    <property type="component" value="Unassembled WGS sequence"/>
</dbReference>
<dbReference type="Pfam" id="PF00221">
    <property type="entry name" value="Lyase_aromatic"/>
    <property type="match status" value="1"/>
</dbReference>